<evidence type="ECO:0000313" key="15">
    <source>
        <dbReference type="EMBL" id="GAA0173302.1"/>
    </source>
</evidence>
<keyword evidence="11 14" id="KW-0472">Membrane</keyword>
<evidence type="ECO:0000256" key="12">
    <source>
        <dbReference type="PIRSR" id="PIRSR602401-1"/>
    </source>
</evidence>
<keyword evidence="10 13" id="KW-0503">Monooxygenase</keyword>
<keyword evidence="7 14" id="KW-1133">Transmembrane helix</keyword>
<evidence type="ECO:0000256" key="6">
    <source>
        <dbReference type="ARBA" id="ARBA00022723"/>
    </source>
</evidence>
<comment type="subcellular location">
    <subcellularLocation>
        <location evidence="2">Membrane</location>
    </subcellularLocation>
</comment>
<evidence type="ECO:0000256" key="1">
    <source>
        <dbReference type="ARBA" id="ARBA00001971"/>
    </source>
</evidence>
<keyword evidence="6 12" id="KW-0479">Metal-binding</keyword>
<evidence type="ECO:0000256" key="11">
    <source>
        <dbReference type="ARBA" id="ARBA00023136"/>
    </source>
</evidence>
<evidence type="ECO:0000313" key="16">
    <source>
        <dbReference type="Proteomes" id="UP001454036"/>
    </source>
</evidence>
<evidence type="ECO:0000256" key="8">
    <source>
        <dbReference type="ARBA" id="ARBA00023002"/>
    </source>
</evidence>
<dbReference type="InterPro" id="IPR002401">
    <property type="entry name" value="Cyt_P450_E_grp-I"/>
</dbReference>
<dbReference type="PANTHER" id="PTHR47950">
    <property type="entry name" value="CYTOCHROME P450, FAMILY 76, SUBFAMILY C, POLYPEPTIDE 5-RELATED"/>
    <property type="match status" value="1"/>
</dbReference>
<dbReference type="PRINTS" id="PR00385">
    <property type="entry name" value="P450"/>
</dbReference>
<comment type="caution">
    <text evidence="15">The sequence shown here is derived from an EMBL/GenBank/DDBJ whole genome shotgun (WGS) entry which is preliminary data.</text>
</comment>
<dbReference type="Proteomes" id="UP001454036">
    <property type="component" value="Unassembled WGS sequence"/>
</dbReference>
<gene>
    <name evidence="15" type="ORF">LIER_26950</name>
</gene>
<keyword evidence="5 14" id="KW-0812">Transmembrane</keyword>
<dbReference type="PRINTS" id="PR00463">
    <property type="entry name" value="EP450I"/>
</dbReference>
<dbReference type="PROSITE" id="PS00086">
    <property type="entry name" value="CYTOCHROME_P450"/>
    <property type="match status" value="1"/>
</dbReference>
<evidence type="ECO:0000256" key="14">
    <source>
        <dbReference type="SAM" id="Phobius"/>
    </source>
</evidence>
<feature type="binding site" description="axial binding residue" evidence="12">
    <location>
        <position position="443"/>
    </location>
    <ligand>
        <name>heme</name>
        <dbReference type="ChEBI" id="CHEBI:30413"/>
    </ligand>
    <ligandPart>
        <name>Fe</name>
        <dbReference type="ChEBI" id="CHEBI:18248"/>
    </ligandPart>
</feature>
<dbReference type="SUPFAM" id="SSF48264">
    <property type="entry name" value="Cytochrome P450"/>
    <property type="match status" value="1"/>
</dbReference>
<protein>
    <submittedName>
        <fullName evidence="15">Oxygenase</fullName>
    </submittedName>
</protein>
<evidence type="ECO:0000256" key="2">
    <source>
        <dbReference type="ARBA" id="ARBA00004370"/>
    </source>
</evidence>
<name>A0AAV3RA83_LITER</name>
<evidence type="ECO:0000256" key="3">
    <source>
        <dbReference type="ARBA" id="ARBA00010617"/>
    </source>
</evidence>
<keyword evidence="8 13" id="KW-0560">Oxidoreductase</keyword>
<dbReference type="InterPro" id="IPR036396">
    <property type="entry name" value="Cyt_P450_sf"/>
</dbReference>
<evidence type="ECO:0000256" key="10">
    <source>
        <dbReference type="ARBA" id="ARBA00023033"/>
    </source>
</evidence>
<feature type="transmembrane region" description="Helical" evidence="14">
    <location>
        <begin position="6"/>
        <end position="25"/>
    </location>
</feature>
<dbReference type="GO" id="GO:0016705">
    <property type="term" value="F:oxidoreductase activity, acting on paired donors, with incorporation or reduction of molecular oxygen"/>
    <property type="evidence" value="ECO:0007669"/>
    <property type="project" value="InterPro"/>
</dbReference>
<evidence type="ECO:0000256" key="4">
    <source>
        <dbReference type="ARBA" id="ARBA00022617"/>
    </source>
</evidence>
<evidence type="ECO:0000256" key="7">
    <source>
        <dbReference type="ARBA" id="ARBA00022989"/>
    </source>
</evidence>
<evidence type="ECO:0000256" key="9">
    <source>
        <dbReference type="ARBA" id="ARBA00023004"/>
    </source>
</evidence>
<evidence type="ECO:0000256" key="13">
    <source>
        <dbReference type="RuleBase" id="RU000461"/>
    </source>
</evidence>
<keyword evidence="16" id="KW-1185">Reference proteome</keyword>
<dbReference type="GO" id="GO:0020037">
    <property type="term" value="F:heme binding"/>
    <property type="evidence" value="ECO:0007669"/>
    <property type="project" value="InterPro"/>
</dbReference>
<proteinExistence type="inferred from homology"/>
<comment type="cofactor">
    <cofactor evidence="1 12">
        <name>heme</name>
        <dbReference type="ChEBI" id="CHEBI:30413"/>
    </cofactor>
</comment>
<dbReference type="GO" id="GO:0016020">
    <property type="term" value="C:membrane"/>
    <property type="evidence" value="ECO:0007669"/>
    <property type="project" value="UniProtKB-SubCell"/>
</dbReference>
<organism evidence="15 16">
    <name type="scientific">Lithospermum erythrorhizon</name>
    <name type="common">Purple gromwell</name>
    <name type="synonym">Lithospermum officinale var. erythrorhizon</name>
    <dbReference type="NCBI Taxonomy" id="34254"/>
    <lineage>
        <taxon>Eukaryota</taxon>
        <taxon>Viridiplantae</taxon>
        <taxon>Streptophyta</taxon>
        <taxon>Embryophyta</taxon>
        <taxon>Tracheophyta</taxon>
        <taxon>Spermatophyta</taxon>
        <taxon>Magnoliopsida</taxon>
        <taxon>eudicotyledons</taxon>
        <taxon>Gunneridae</taxon>
        <taxon>Pentapetalae</taxon>
        <taxon>asterids</taxon>
        <taxon>lamiids</taxon>
        <taxon>Boraginales</taxon>
        <taxon>Boraginaceae</taxon>
        <taxon>Boraginoideae</taxon>
        <taxon>Lithospermeae</taxon>
        <taxon>Lithospermum</taxon>
    </lineage>
</organism>
<dbReference type="Pfam" id="PF00067">
    <property type="entry name" value="p450"/>
    <property type="match status" value="1"/>
</dbReference>
<comment type="similarity">
    <text evidence="3 13">Belongs to the cytochrome P450 family.</text>
</comment>
<accession>A0AAV3RA83</accession>
<dbReference type="Gene3D" id="1.10.630.10">
    <property type="entry name" value="Cytochrome P450"/>
    <property type="match status" value="1"/>
</dbReference>
<keyword evidence="4 12" id="KW-0349">Heme</keyword>
<evidence type="ECO:0000256" key="5">
    <source>
        <dbReference type="ARBA" id="ARBA00022692"/>
    </source>
</evidence>
<dbReference type="PANTHER" id="PTHR47950:SF4">
    <property type="entry name" value="GERANIOL 8-HYDROXYLASE-LIKE"/>
    <property type="match status" value="1"/>
</dbReference>
<dbReference type="GO" id="GO:0004497">
    <property type="term" value="F:monooxygenase activity"/>
    <property type="evidence" value="ECO:0007669"/>
    <property type="project" value="UniProtKB-KW"/>
</dbReference>
<sequence>MRFISIIHLLYLFIAACTYVIINLMKKKKRPLPPGPGFFSTIRILFSSSQNAHAVIAKLANIYGPIMTIKLGGITSIVISSPEMAKDFIQQNTQSLSGKFILSSLNGKINYQDAIPWLSAIDPWIKVRKMCKSEIFSTKRLDELQVQRYQVLDEMVKTIVDACKHGELVSIKMLVFGTKFNMVSKNLFSGDSISLRSKAMEEMKETMDGIAKFTTKPNVGDYFPFLNVFDLQGIGRNVIVYYNRLYDFLDGVIDQRKKQREAGLSLKNGDFLDFLLHNCLPNGNNELLSLHELKLVITELSVGGTHTITSTVEWAMVELLQNSNIMAKVKQELAEKIKVGEEVKEQNMAQLPYLAAVIKETMRLHTMALLLLPHRTEAETEINGYKIPKNSHLLVNSWYMSRDEKYWDEPLKFMPERFIMKSNIDFIGNQLCFMPFGAGKRLCAGMPLAIRIIFLVLATLVHKFDWEVPEGKTPKKMIMEDKYGVTLYPKLIE</sequence>
<dbReference type="EMBL" id="BAABME010008537">
    <property type="protein sequence ID" value="GAA0173302.1"/>
    <property type="molecule type" value="Genomic_DNA"/>
</dbReference>
<dbReference type="PROSITE" id="PS51257">
    <property type="entry name" value="PROKAR_LIPOPROTEIN"/>
    <property type="match status" value="1"/>
</dbReference>
<dbReference type="FunFam" id="1.10.630.10:FF:000126">
    <property type="entry name" value="Predicted protein"/>
    <property type="match status" value="1"/>
</dbReference>
<dbReference type="GO" id="GO:0005506">
    <property type="term" value="F:iron ion binding"/>
    <property type="evidence" value="ECO:0007669"/>
    <property type="project" value="InterPro"/>
</dbReference>
<dbReference type="InterPro" id="IPR001128">
    <property type="entry name" value="Cyt_P450"/>
</dbReference>
<dbReference type="InterPro" id="IPR017972">
    <property type="entry name" value="Cyt_P450_CS"/>
</dbReference>
<dbReference type="AlphaFoldDB" id="A0AAV3RA83"/>
<reference evidence="15 16" key="1">
    <citation type="submission" date="2024-01" db="EMBL/GenBank/DDBJ databases">
        <title>The complete chloroplast genome sequence of Lithospermum erythrorhizon: insights into the phylogenetic relationship among Boraginaceae species and the maternal lineages of purple gromwells.</title>
        <authorList>
            <person name="Okada T."/>
            <person name="Watanabe K."/>
        </authorList>
    </citation>
    <scope>NUCLEOTIDE SEQUENCE [LARGE SCALE GENOMIC DNA]</scope>
</reference>
<keyword evidence="9 12" id="KW-0408">Iron</keyword>